<evidence type="ECO:0000256" key="4">
    <source>
        <dbReference type="ARBA" id="ARBA00022989"/>
    </source>
</evidence>
<accession>A0A379B2M2</accession>
<dbReference type="SUPFAM" id="SSF160355">
    <property type="entry name" value="Bacterial polysaccharide co-polymerase-like"/>
    <property type="match status" value="1"/>
</dbReference>
<dbReference type="InterPro" id="IPR050445">
    <property type="entry name" value="Bact_polysacc_biosynth/exp"/>
</dbReference>
<evidence type="ECO:0000256" key="3">
    <source>
        <dbReference type="ARBA" id="ARBA00022692"/>
    </source>
</evidence>
<sequence length="372" mass="42810">MENIQPSSVQKQDDEIDLIELIKILWKKKVWIILFTVIFTILAAIYAFTAKERWTSRAEVIEPNATDLGTYFNIRKEYARILGVEFDINALTKNIFDKFNLVSESLDERRKFFEQSDLYKKLSEGKDEQVKRVILSDLISKNLSVVRPDPKKEPNAIGRRISFFAETPREAQDTLQKFITFIDQSAFQLELADFVTNLDEVISDLNYEKTKFERDLNIQRKVQLDNLHNALHIAKEAGIKDYMKPFGAPIDSGLQALALLESKVTVSDSKLSDGTYLFMLGERYLQAQIDVITQESIIYPPRYYQVIELSKELEPLLTKTKEAKAQAFSYQASPDYPVVKDKPKKAIILILGMLLGVVLSSFFILVLNLFRK</sequence>
<dbReference type="InterPro" id="IPR003856">
    <property type="entry name" value="LPS_length_determ_N"/>
</dbReference>
<name>A0A379B2M2_9PAST</name>
<evidence type="ECO:0000259" key="7">
    <source>
        <dbReference type="Pfam" id="PF02706"/>
    </source>
</evidence>
<dbReference type="Gene3D" id="3.30.1890.10">
    <property type="entry name" value="FepE-like"/>
    <property type="match status" value="1"/>
</dbReference>
<keyword evidence="4 6" id="KW-1133">Transmembrane helix</keyword>
<keyword evidence="5 6" id="KW-0472">Membrane</keyword>
<keyword evidence="3 6" id="KW-0812">Transmembrane</keyword>
<dbReference type="Proteomes" id="UP000254280">
    <property type="component" value="Unassembled WGS sequence"/>
</dbReference>
<dbReference type="EMBL" id="UGSS01000002">
    <property type="protein sequence ID" value="SUB32751.1"/>
    <property type="molecule type" value="Genomic_DNA"/>
</dbReference>
<dbReference type="AlphaFoldDB" id="A0A379B2M2"/>
<dbReference type="PANTHER" id="PTHR32309">
    <property type="entry name" value="TYROSINE-PROTEIN KINASE"/>
    <property type="match status" value="1"/>
</dbReference>
<dbReference type="Pfam" id="PF02706">
    <property type="entry name" value="Wzz"/>
    <property type="match status" value="1"/>
</dbReference>
<comment type="subcellular location">
    <subcellularLocation>
        <location evidence="1">Cell membrane</location>
        <topology evidence="1">Multi-pass membrane protein</topology>
    </subcellularLocation>
</comment>
<proteinExistence type="predicted"/>
<dbReference type="GO" id="GO:0005886">
    <property type="term" value="C:plasma membrane"/>
    <property type="evidence" value="ECO:0007669"/>
    <property type="project" value="UniProtKB-SubCell"/>
</dbReference>
<reference evidence="8 9" key="1">
    <citation type="submission" date="2018-06" db="EMBL/GenBank/DDBJ databases">
        <authorList>
            <consortium name="Pathogen Informatics"/>
            <person name="Doyle S."/>
        </authorList>
    </citation>
    <scope>NUCLEOTIDE SEQUENCE [LARGE SCALE GENOMIC DNA]</scope>
    <source>
        <strain evidence="8 9">NCTC10699</strain>
    </source>
</reference>
<evidence type="ECO:0000256" key="2">
    <source>
        <dbReference type="ARBA" id="ARBA00022475"/>
    </source>
</evidence>
<evidence type="ECO:0000256" key="5">
    <source>
        <dbReference type="ARBA" id="ARBA00023136"/>
    </source>
</evidence>
<protein>
    <submittedName>
        <fullName evidence="8">Lipopolysaccharide biosynthesis protein wzzE</fullName>
    </submittedName>
</protein>
<organism evidence="8 9">
    <name type="scientific">[Pasteurella] mairii</name>
    <dbReference type="NCBI Taxonomy" id="757"/>
    <lineage>
        <taxon>Bacteria</taxon>
        <taxon>Pseudomonadati</taxon>
        <taxon>Pseudomonadota</taxon>
        <taxon>Gammaproteobacteria</taxon>
        <taxon>Pasteurellales</taxon>
        <taxon>Pasteurellaceae</taxon>
    </lineage>
</organism>
<dbReference type="OrthoDB" id="6535795at2"/>
<evidence type="ECO:0000256" key="6">
    <source>
        <dbReference type="SAM" id="Phobius"/>
    </source>
</evidence>
<feature type="domain" description="Polysaccharide chain length determinant N-terminal" evidence="7">
    <location>
        <begin position="14"/>
        <end position="67"/>
    </location>
</feature>
<feature type="transmembrane region" description="Helical" evidence="6">
    <location>
        <begin position="346"/>
        <end position="370"/>
    </location>
</feature>
<keyword evidence="2" id="KW-1003">Cell membrane</keyword>
<evidence type="ECO:0000256" key="1">
    <source>
        <dbReference type="ARBA" id="ARBA00004651"/>
    </source>
</evidence>
<feature type="transmembrane region" description="Helical" evidence="6">
    <location>
        <begin position="30"/>
        <end position="48"/>
    </location>
</feature>
<dbReference type="PANTHER" id="PTHR32309:SF13">
    <property type="entry name" value="FERRIC ENTEROBACTIN TRANSPORT PROTEIN FEPE"/>
    <property type="match status" value="1"/>
</dbReference>
<dbReference type="GO" id="GO:0004713">
    <property type="term" value="F:protein tyrosine kinase activity"/>
    <property type="evidence" value="ECO:0007669"/>
    <property type="project" value="TreeGrafter"/>
</dbReference>
<evidence type="ECO:0000313" key="8">
    <source>
        <dbReference type="EMBL" id="SUB32751.1"/>
    </source>
</evidence>
<keyword evidence="9" id="KW-1185">Reference proteome</keyword>
<gene>
    <name evidence="8" type="primary">wzzE_1</name>
    <name evidence="8" type="ORF">NCTC10699_00336</name>
</gene>
<evidence type="ECO:0000313" key="9">
    <source>
        <dbReference type="Proteomes" id="UP000254280"/>
    </source>
</evidence>